<evidence type="ECO:0000313" key="5">
    <source>
        <dbReference type="Proteomes" id="UP000613512"/>
    </source>
</evidence>
<feature type="domain" description="HMA" evidence="3">
    <location>
        <begin position="3"/>
        <end position="69"/>
    </location>
</feature>
<dbReference type="SUPFAM" id="SSF55008">
    <property type="entry name" value="HMA, heavy metal-associated domain"/>
    <property type="match status" value="1"/>
</dbReference>
<sequence length="81" mass="9139">MNETLYIEVKGMHCPDCPAKVERTLTKLDGVSQVKIDFENENGYVIFKTGLTSTSDIINRINKMGFEAKKVKSQSEENVNL</sequence>
<gene>
    <name evidence="4" type="ORF">GCM10008025_18500</name>
</gene>
<accession>A0A916RZX6</accession>
<dbReference type="PROSITE" id="PS50846">
    <property type="entry name" value="HMA_2"/>
    <property type="match status" value="1"/>
</dbReference>
<dbReference type="GO" id="GO:0046872">
    <property type="term" value="F:metal ion binding"/>
    <property type="evidence" value="ECO:0007669"/>
    <property type="project" value="UniProtKB-KW"/>
</dbReference>
<dbReference type="PROSITE" id="PS01047">
    <property type="entry name" value="HMA_1"/>
    <property type="match status" value="1"/>
</dbReference>
<reference evidence="4" key="2">
    <citation type="submission" date="2020-09" db="EMBL/GenBank/DDBJ databases">
        <authorList>
            <person name="Sun Q."/>
            <person name="Zhou Y."/>
        </authorList>
    </citation>
    <scope>NUCLEOTIDE SEQUENCE</scope>
    <source>
        <strain evidence="4">CGMCC 1.12408</strain>
    </source>
</reference>
<dbReference type="EMBL" id="BMEY01000008">
    <property type="protein sequence ID" value="GGA75108.1"/>
    <property type="molecule type" value="Genomic_DNA"/>
</dbReference>
<name>A0A916RZX6_9BACI</name>
<dbReference type="InterPro" id="IPR036163">
    <property type="entry name" value="HMA_dom_sf"/>
</dbReference>
<dbReference type="InterPro" id="IPR006121">
    <property type="entry name" value="HMA_dom"/>
</dbReference>
<keyword evidence="5" id="KW-1185">Reference proteome</keyword>
<evidence type="ECO:0000256" key="1">
    <source>
        <dbReference type="ARBA" id="ARBA00015313"/>
    </source>
</evidence>
<dbReference type="FunFam" id="3.30.70.100:FF:000001">
    <property type="entry name" value="ATPase copper transporting beta"/>
    <property type="match status" value="1"/>
</dbReference>
<dbReference type="CDD" id="cd00371">
    <property type="entry name" value="HMA"/>
    <property type="match status" value="1"/>
</dbReference>
<protein>
    <recommendedName>
        <fullName evidence="1">Copper chaperone CopZ</fullName>
    </recommendedName>
</protein>
<evidence type="ECO:0000313" key="4">
    <source>
        <dbReference type="EMBL" id="GGA75108.1"/>
    </source>
</evidence>
<keyword evidence="2" id="KW-0479">Metal-binding</keyword>
<organism evidence="4 5">
    <name type="scientific">Ornithinibacillus halotolerans</name>
    <dbReference type="NCBI Taxonomy" id="1274357"/>
    <lineage>
        <taxon>Bacteria</taxon>
        <taxon>Bacillati</taxon>
        <taxon>Bacillota</taxon>
        <taxon>Bacilli</taxon>
        <taxon>Bacillales</taxon>
        <taxon>Bacillaceae</taxon>
        <taxon>Ornithinibacillus</taxon>
    </lineage>
</organism>
<dbReference type="PANTHER" id="PTHR46594">
    <property type="entry name" value="P-TYPE CATION-TRANSPORTING ATPASE"/>
    <property type="match status" value="1"/>
</dbReference>
<reference evidence="4" key="1">
    <citation type="journal article" date="2014" name="Int. J. Syst. Evol. Microbiol.">
        <title>Complete genome sequence of Corynebacterium casei LMG S-19264T (=DSM 44701T), isolated from a smear-ripened cheese.</title>
        <authorList>
            <consortium name="US DOE Joint Genome Institute (JGI-PGF)"/>
            <person name="Walter F."/>
            <person name="Albersmeier A."/>
            <person name="Kalinowski J."/>
            <person name="Ruckert C."/>
        </authorList>
    </citation>
    <scope>NUCLEOTIDE SEQUENCE</scope>
    <source>
        <strain evidence="4">CGMCC 1.12408</strain>
    </source>
</reference>
<evidence type="ECO:0000259" key="3">
    <source>
        <dbReference type="PROSITE" id="PS50846"/>
    </source>
</evidence>
<dbReference type="Pfam" id="PF00403">
    <property type="entry name" value="HMA"/>
    <property type="match status" value="1"/>
</dbReference>
<dbReference type="PANTHER" id="PTHR46594:SF4">
    <property type="entry name" value="P-TYPE CATION-TRANSPORTING ATPASE"/>
    <property type="match status" value="1"/>
</dbReference>
<dbReference type="RefSeq" id="WP_188384398.1">
    <property type="nucleotide sequence ID" value="NZ_BMEY01000008.1"/>
</dbReference>
<comment type="caution">
    <text evidence="4">The sequence shown here is derived from an EMBL/GenBank/DDBJ whole genome shotgun (WGS) entry which is preliminary data.</text>
</comment>
<dbReference type="InterPro" id="IPR017969">
    <property type="entry name" value="Heavy-metal-associated_CS"/>
</dbReference>
<dbReference type="Gene3D" id="3.30.70.100">
    <property type="match status" value="1"/>
</dbReference>
<proteinExistence type="predicted"/>
<dbReference type="Proteomes" id="UP000613512">
    <property type="component" value="Unassembled WGS sequence"/>
</dbReference>
<evidence type="ECO:0000256" key="2">
    <source>
        <dbReference type="ARBA" id="ARBA00022723"/>
    </source>
</evidence>
<dbReference type="AlphaFoldDB" id="A0A916RZX6"/>